<dbReference type="PATRIC" id="fig|318683.6.peg.1312"/>
<keyword evidence="1" id="KW-0808">Transferase</keyword>
<gene>
    <name evidence="1" type="ORF">AD945_10100</name>
</gene>
<dbReference type="Proteomes" id="UP000075636">
    <property type="component" value="Unassembled WGS sequence"/>
</dbReference>
<proteinExistence type="predicted"/>
<dbReference type="OrthoDB" id="8781114at2"/>
<organism evidence="1 2">
    <name type="scientific">Gluconobacter albidus</name>
    <dbReference type="NCBI Taxonomy" id="318683"/>
    <lineage>
        <taxon>Bacteria</taxon>
        <taxon>Pseudomonadati</taxon>
        <taxon>Pseudomonadota</taxon>
        <taxon>Alphaproteobacteria</taxon>
        <taxon>Acetobacterales</taxon>
        <taxon>Acetobacteraceae</taxon>
        <taxon>Gluconobacter</taxon>
    </lineage>
</organism>
<dbReference type="SUPFAM" id="SSF53335">
    <property type="entry name" value="S-adenosyl-L-methionine-dependent methyltransferases"/>
    <property type="match status" value="1"/>
</dbReference>
<dbReference type="GO" id="GO:0032259">
    <property type="term" value="P:methylation"/>
    <property type="evidence" value="ECO:0007669"/>
    <property type="project" value="UniProtKB-KW"/>
</dbReference>
<keyword evidence="1" id="KW-0489">Methyltransferase</keyword>
<dbReference type="EMBL" id="LHZR01000109">
    <property type="protein sequence ID" value="KXV47508.1"/>
    <property type="molecule type" value="Genomic_DNA"/>
</dbReference>
<evidence type="ECO:0000313" key="1">
    <source>
        <dbReference type="EMBL" id="KXV47508.1"/>
    </source>
</evidence>
<dbReference type="AlphaFoldDB" id="A0A149TI97"/>
<dbReference type="InterPro" id="IPR029063">
    <property type="entry name" value="SAM-dependent_MTases_sf"/>
</dbReference>
<dbReference type="GO" id="GO:0008168">
    <property type="term" value="F:methyltransferase activity"/>
    <property type="evidence" value="ECO:0007669"/>
    <property type="project" value="UniProtKB-KW"/>
</dbReference>
<comment type="caution">
    <text evidence="1">The sequence shown here is derived from an EMBL/GenBank/DDBJ whole genome shotgun (WGS) entry which is preliminary data.</text>
</comment>
<reference evidence="1 2" key="1">
    <citation type="submission" date="2015-06" db="EMBL/GenBank/DDBJ databases">
        <title>Improved classification and identification of acetic acid bacteria using matrix-assisted laser desorption/ionization time-of-flight mass spectrometry; Gluconobacter nephelii and Gluconobacter uchimurae are later heterotypic synonyms of Gluconobacter japonicus and Gluconobacter oxydans, respectively.</title>
        <authorList>
            <person name="Li L."/>
            <person name="Cleenwerck I."/>
            <person name="De Vuyst L."/>
            <person name="Vandamme P."/>
        </authorList>
    </citation>
    <scope>NUCLEOTIDE SEQUENCE [LARGE SCALE GENOMIC DNA]</scope>
    <source>
        <strain evidence="1 2">LMG 1768</strain>
    </source>
</reference>
<name>A0A149TI97_9PROT</name>
<dbReference type="Gene3D" id="3.40.50.150">
    <property type="entry name" value="Vaccinia Virus protein VP39"/>
    <property type="match status" value="1"/>
</dbReference>
<accession>A0A149TI97</accession>
<sequence>MEAERAILDPCSGSRMFYFNRADPRVVFGDIRSETHELKDRSSSGGSRKLVIVPDQIMDFRELPFSDEQFHLVVFDPPHLTANGASGWLAKKYGKLGDDWRADIRKGFQECFRVLRPFGTLIFKWNEHEIPVREILALTEAVPLFGNRCGKTAKTHWIVFMKGAAMDAEERG</sequence>
<protein>
    <submittedName>
        <fullName evidence="1">Methyltransferase</fullName>
    </submittedName>
</protein>
<evidence type="ECO:0000313" key="2">
    <source>
        <dbReference type="Proteomes" id="UP000075636"/>
    </source>
</evidence>
<dbReference type="STRING" id="318683.A0U94_05405"/>